<evidence type="ECO:0000313" key="2">
    <source>
        <dbReference type="EMBL" id="MFC4693532.1"/>
    </source>
</evidence>
<dbReference type="EMBL" id="JBHSGR010000008">
    <property type="protein sequence ID" value="MFC4693532.1"/>
    <property type="molecule type" value="Genomic_DNA"/>
</dbReference>
<evidence type="ECO:0008006" key="4">
    <source>
        <dbReference type="Google" id="ProtNLM"/>
    </source>
</evidence>
<evidence type="ECO:0000256" key="1">
    <source>
        <dbReference type="SAM" id="Phobius"/>
    </source>
</evidence>
<feature type="transmembrane region" description="Helical" evidence="1">
    <location>
        <begin position="6"/>
        <end position="26"/>
    </location>
</feature>
<dbReference type="Proteomes" id="UP001596025">
    <property type="component" value="Unassembled WGS sequence"/>
</dbReference>
<reference evidence="3" key="1">
    <citation type="journal article" date="2019" name="Int. J. Syst. Evol. Microbiol.">
        <title>The Global Catalogue of Microorganisms (GCM) 10K type strain sequencing project: providing services to taxonomists for standard genome sequencing and annotation.</title>
        <authorList>
            <consortium name="The Broad Institute Genomics Platform"/>
            <consortium name="The Broad Institute Genome Sequencing Center for Infectious Disease"/>
            <person name="Wu L."/>
            <person name="Ma J."/>
        </authorList>
    </citation>
    <scope>NUCLEOTIDE SEQUENCE [LARGE SCALE GENOMIC DNA]</scope>
    <source>
        <strain evidence="3">CCUG 62763</strain>
    </source>
</reference>
<keyword evidence="3" id="KW-1185">Reference proteome</keyword>
<gene>
    <name evidence="2" type="ORF">ACFO3M_09045</name>
</gene>
<proteinExistence type="predicted"/>
<organism evidence="2 3">
    <name type="scientific">Geodermatophilus arenarius</name>
    <dbReference type="NCBI Taxonomy" id="1137990"/>
    <lineage>
        <taxon>Bacteria</taxon>
        <taxon>Bacillati</taxon>
        <taxon>Actinomycetota</taxon>
        <taxon>Actinomycetes</taxon>
        <taxon>Geodermatophilales</taxon>
        <taxon>Geodermatophilaceae</taxon>
        <taxon>Geodermatophilus</taxon>
    </lineage>
</organism>
<accession>A0ABV9LJH4</accession>
<keyword evidence="1" id="KW-0812">Transmembrane</keyword>
<dbReference type="RefSeq" id="WP_387988255.1">
    <property type="nucleotide sequence ID" value="NZ_JBHSGR010000008.1"/>
</dbReference>
<name>A0ABV9LJH4_9ACTN</name>
<sequence length="207" mass="23102">MTGGIVWTGIITGVITATATLLGVRLTQRHTLAMRLLDRQEQRRVEQREALAEVLVTGREWVHSLGAVTTAAERADVLALVRTPALKDHPSRAVAHGRALLTARLVVRDPLVRAKVVWLSDRVTDLPSRLARVIVTQQDGDGATDPDAVKAVRRQASAYRDALNDLERLTRERVVDDPSDVRRRWWQRVRLPRRRSVPQPEASTGAV</sequence>
<keyword evidence="1" id="KW-1133">Transmembrane helix</keyword>
<keyword evidence="1" id="KW-0472">Membrane</keyword>
<evidence type="ECO:0000313" key="3">
    <source>
        <dbReference type="Proteomes" id="UP001596025"/>
    </source>
</evidence>
<protein>
    <recommendedName>
        <fullName evidence="4">Secreted protein</fullName>
    </recommendedName>
</protein>
<comment type="caution">
    <text evidence="2">The sequence shown here is derived from an EMBL/GenBank/DDBJ whole genome shotgun (WGS) entry which is preliminary data.</text>
</comment>